<dbReference type="PROSITE" id="PS50044">
    <property type="entry name" value="SIGMA54_3"/>
    <property type="match status" value="1"/>
</dbReference>
<dbReference type="AlphaFoldDB" id="A0A192H4X6"/>
<dbReference type="InterPro" id="IPR007634">
    <property type="entry name" value="RNA_pol_sigma_54_DNA-bd"/>
</dbReference>
<evidence type="ECO:0000256" key="5">
    <source>
        <dbReference type="ARBA" id="ARBA00023015"/>
    </source>
</evidence>
<dbReference type="RefSeq" id="WP_068225293.1">
    <property type="nucleotide sequence ID" value="NZ_CP014623.1"/>
</dbReference>
<keyword evidence="10" id="KW-1185">Reference proteome</keyword>
<dbReference type="GO" id="GO:0003677">
    <property type="term" value="F:DNA binding"/>
    <property type="evidence" value="ECO:0007669"/>
    <property type="project" value="UniProtKB-KW"/>
</dbReference>
<keyword evidence="7" id="KW-0238">DNA-binding</keyword>
<dbReference type="KEGG" id="lbt:AYR52_06620"/>
<keyword evidence="4" id="KW-0548">Nucleotidyltransferase</keyword>
<name>A0A192H4X6_9LACO</name>
<proteinExistence type="inferred from homology"/>
<gene>
    <name evidence="9" type="ORF">AYR53_11280</name>
</gene>
<keyword evidence="2" id="KW-0240">DNA-directed RNA polymerase</keyword>
<evidence type="ECO:0000256" key="1">
    <source>
        <dbReference type="ARBA" id="ARBA00008798"/>
    </source>
</evidence>
<accession>A0A192H4X6</accession>
<dbReference type="Pfam" id="PF00309">
    <property type="entry name" value="Sigma54_AID"/>
    <property type="match status" value="1"/>
</dbReference>
<evidence type="ECO:0000256" key="4">
    <source>
        <dbReference type="ARBA" id="ARBA00022695"/>
    </source>
</evidence>
<sequence length="436" mass="50112">MPLKQAMSQQQKQVQKLVMTQQLQQSIQMLQFSVDGLQKFLEQKSLENPLIELKADYSGGTTASSLTGNRTDNYMNAIPDTPSSLFDYLLQQVRLTLRDTPLRDLVLFLLEYVDSNGYLKISLADATEKTGADQLQLLDAITLLQQLDPPGVGARDLQECLLLQIQEDNTAPNLAYIVLEESFNDFVDRNWDKIAKRYQTTLAEVQHILDYIQTLSPNPGAIFTQNQNNYIIPDLLVQKEANNRLSVRPTRSGRPRLMFQQHYFNQMVRTKDQEVTDYMKEKKQEFDWLKRSLVQRGDTILRVGQVIVQRQIDFFLRPDHPLQPLMLRDVAQTLDLHESTISRSVNGKYLQADFGVFELRHFFSNAVGGSVGDQFSADNVQQRLKQLINAEDKKKPLSDQKLVKLLEEKNISISRRTVAKYRESLGIPSSSKRKRF</sequence>
<evidence type="ECO:0000256" key="3">
    <source>
        <dbReference type="ARBA" id="ARBA00022679"/>
    </source>
</evidence>
<dbReference type="InterPro" id="IPR000394">
    <property type="entry name" value="RNA_pol_sigma_54"/>
</dbReference>
<dbReference type="GeneID" id="42982843"/>
<keyword evidence="5" id="KW-0805">Transcription regulation</keyword>
<dbReference type="Gene3D" id="1.10.10.1330">
    <property type="entry name" value="RNA polymerase sigma-54 factor, core-binding domain"/>
    <property type="match status" value="1"/>
</dbReference>
<protein>
    <submittedName>
        <fullName evidence="9">RNA polymerase sigma-54 factor</fullName>
    </submittedName>
</protein>
<dbReference type="GO" id="GO:0001216">
    <property type="term" value="F:DNA-binding transcription activator activity"/>
    <property type="evidence" value="ECO:0007669"/>
    <property type="project" value="InterPro"/>
</dbReference>
<dbReference type="Proteomes" id="UP000078582">
    <property type="component" value="Chromosome"/>
</dbReference>
<dbReference type="PANTHER" id="PTHR32248">
    <property type="entry name" value="RNA POLYMERASE SIGMA-54 FACTOR"/>
    <property type="match status" value="1"/>
</dbReference>
<comment type="similarity">
    <text evidence="1">Belongs to the sigma-54 factor family.</text>
</comment>
<keyword evidence="6" id="KW-0731">Sigma factor</keyword>
<dbReference type="PROSITE" id="PS00717">
    <property type="entry name" value="SIGMA54_1"/>
    <property type="match status" value="1"/>
</dbReference>
<dbReference type="Pfam" id="PF04963">
    <property type="entry name" value="Sigma54_CBD"/>
    <property type="match status" value="1"/>
</dbReference>
<evidence type="ECO:0000313" key="9">
    <source>
        <dbReference type="EMBL" id="ANK63298.1"/>
    </source>
</evidence>
<reference evidence="9 10" key="1">
    <citation type="submission" date="2016-03" db="EMBL/GenBank/DDBJ databases">
        <title>Pediococcus and Lactobacillus from brewery environment - whole genome sequencing and assembly.</title>
        <authorList>
            <person name="Behr J."/>
            <person name="Geissler A.J."/>
            <person name="Vogel R.F."/>
        </authorList>
    </citation>
    <scope>NUCLEOTIDE SEQUENCE [LARGE SCALE GENOMIC DNA]</scope>
    <source>
        <strain evidence="9 10">TMW 1.1989</strain>
    </source>
</reference>
<dbReference type="GO" id="GO:0006352">
    <property type="term" value="P:DNA-templated transcription initiation"/>
    <property type="evidence" value="ECO:0007669"/>
    <property type="project" value="InterPro"/>
</dbReference>
<dbReference type="GO" id="GO:0016987">
    <property type="term" value="F:sigma factor activity"/>
    <property type="evidence" value="ECO:0007669"/>
    <property type="project" value="UniProtKB-KW"/>
</dbReference>
<dbReference type="GO" id="GO:0000428">
    <property type="term" value="C:DNA-directed RNA polymerase complex"/>
    <property type="evidence" value="ECO:0007669"/>
    <property type="project" value="UniProtKB-KW"/>
</dbReference>
<dbReference type="Gene3D" id="1.10.10.60">
    <property type="entry name" value="Homeodomain-like"/>
    <property type="match status" value="1"/>
</dbReference>
<keyword evidence="8" id="KW-0804">Transcription</keyword>
<evidence type="ECO:0000313" key="10">
    <source>
        <dbReference type="Proteomes" id="UP000078582"/>
    </source>
</evidence>
<evidence type="ECO:0000256" key="6">
    <source>
        <dbReference type="ARBA" id="ARBA00023082"/>
    </source>
</evidence>
<evidence type="ECO:0000256" key="2">
    <source>
        <dbReference type="ARBA" id="ARBA00022478"/>
    </source>
</evidence>
<dbReference type="Pfam" id="PF04552">
    <property type="entry name" value="Sigma54_DBD"/>
    <property type="match status" value="1"/>
</dbReference>
<evidence type="ECO:0000256" key="7">
    <source>
        <dbReference type="ARBA" id="ARBA00023125"/>
    </source>
</evidence>
<keyword evidence="3" id="KW-0808">Transferase</keyword>
<dbReference type="GO" id="GO:0016779">
    <property type="term" value="F:nucleotidyltransferase activity"/>
    <property type="evidence" value="ECO:0007669"/>
    <property type="project" value="UniProtKB-KW"/>
</dbReference>
<dbReference type="STRING" id="375175.AYR53_11280"/>
<dbReference type="InterPro" id="IPR007046">
    <property type="entry name" value="RNA_pol_sigma_54_core-bd"/>
</dbReference>
<dbReference type="InterPro" id="IPR038709">
    <property type="entry name" value="RpoN_core-bd_sf"/>
</dbReference>
<dbReference type="PROSITE" id="PS00718">
    <property type="entry name" value="SIGMA54_2"/>
    <property type="match status" value="1"/>
</dbReference>
<dbReference type="PANTHER" id="PTHR32248:SF4">
    <property type="entry name" value="RNA POLYMERASE SIGMA-54 FACTOR"/>
    <property type="match status" value="1"/>
</dbReference>
<dbReference type="EMBL" id="CP014873">
    <property type="protein sequence ID" value="ANK63298.1"/>
    <property type="molecule type" value="Genomic_DNA"/>
</dbReference>
<organism evidence="9 10">
    <name type="scientific">Loigolactobacillus backii</name>
    <dbReference type="NCBI Taxonomy" id="375175"/>
    <lineage>
        <taxon>Bacteria</taxon>
        <taxon>Bacillati</taxon>
        <taxon>Bacillota</taxon>
        <taxon>Bacilli</taxon>
        <taxon>Lactobacillales</taxon>
        <taxon>Lactobacillaceae</taxon>
        <taxon>Loigolactobacillus</taxon>
    </lineage>
</organism>
<dbReference type="OrthoDB" id="9814402at2"/>
<evidence type="ECO:0000256" key="8">
    <source>
        <dbReference type="ARBA" id="ARBA00023163"/>
    </source>
</evidence>
<dbReference type="NCBIfam" id="TIGR02395">
    <property type="entry name" value="rpoN_sigma"/>
    <property type="match status" value="1"/>
</dbReference>
<dbReference type="PRINTS" id="PR00045">
    <property type="entry name" value="SIGMA54FCT"/>
</dbReference>
<dbReference type="PIRSF" id="PIRSF000774">
    <property type="entry name" value="RpoN"/>
    <property type="match status" value="1"/>
</dbReference>